<feature type="transmembrane region" description="Helical" evidence="1">
    <location>
        <begin position="33"/>
        <end position="52"/>
    </location>
</feature>
<feature type="transmembrane region" description="Helical" evidence="1">
    <location>
        <begin position="82"/>
        <end position="103"/>
    </location>
</feature>
<proteinExistence type="predicted"/>
<evidence type="ECO:0008006" key="4">
    <source>
        <dbReference type="Google" id="ProtNLM"/>
    </source>
</evidence>
<dbReference type="Proteomes" id="UP000441585">
    <property type="component" value="Unassembled WGS sequence"/>
</dbReference>
<keyword evidence="1" id="KW-0812">Transmembrane</keyword>
<organism evidence="2 3">
    <name type="scientific">Metabacillus idriensis</name>
    <dbReference type="NCBI Taxonomy" id="324768"/>
    <lineage>
        <taxon>Bacteria</taxon>
        <taxon>Bacillati</taxon>
        <taxon>Bacillota</taxon>
        <taxon>Bacilli</taxon>
        <taxon>Bacillales</taxon>
        <taxon>Bacillaceae</taxon>
        <taxon>Metabacillus</taxon>
    </lineage>
</organism>
<name>A0A6I2MGZ6_9BACI</name>
<evidence type="ECO:0000313" key="2">
    <source>
        <dbReference type="EMBL" id="MRX56407.1"/>
    </source>
</evidence>
<dbReference type="RefSeq" id="WP_154319464.1">
    <property type="nucleotide sequence ID" value="NZ_CAJGAA010000005.1"/>
</dbReference>
<dbReference type="EMBL" id="WKKF01000012">
    <property type="protein sequence ID" value="MRX56407.1"/>
    <property type="molecule type" value="Genomic_DNA"/>
</dbReference>
<keyword evidence="3" id="KW-1185">Reference proteome</keyword>
<keyword evidence="1" id="KW-0472">Membrane</keyword>
<gene>
    <name evidence="2" type="ORF">GJU41_20825</name>
</gene>
<evidence type="ECO:0000313" key="3">
    <source>
        <dbReference type="Proteomes" id="UP000441585"/>
    </source>
</evidence>
<protein>
    <recommendedName>
        <fullName evidence="4">DUF3899 domain-containing protein</fullName>
    </recommendedName>
</protein>
<evidence type="ECO:0000256" key="1">
    <source>
        <dbReference type="SAM" id="Phobius"/>
    </source>
</evidence>
<sequence>MLRYTLFVFITLIVEAALILGISFFFKTDFLTTMFFGSAFFIFFAFLIGSSGDLLSRNSEFAAFNAMGGRYEPKYDKVTFRISPFLIGSILCMILYFLLYSFLT</sequence>
<keyword evidence="1" id="KW-1133">Transmembrane helix</keyword>
<feature type="transmembrane region" description="Helical" evidence="1">
    <location>
        <begin position="6"/>
        <end position="26"/>
    </location>
</feature>
<comment type="caution">
    <text evidence="2">The sequence shown here is derived from an EMBL/GenBank/DDBJ whole genome shotgun (WGS) entry which is preliminary data.</text>
</comment>
<dbReference type="AlphaFoldDB" id="A0A6I2MGZ6"/>
<accession>A0A6I2MGZ6</accession>
<reference evidence="2 3" key="1">
    <citation type="submission" date="2019-11" db="EMBL/GenBank/DDBJ databases">
        <title>Bacillus idriensis genome.</title>
        <authorList>
            <person name="Konopka E.N."/>
            <person name="Newman J.D."/>
        </authorList>
    </citation>
    <scope>NUCLEOTIDE SEQUENCE [LARGE SCALE GENOMIC DNA]</scope>
    <source>
        <strain evidence="2 3">DSM 19097</strain>
    </source>
</reference>